<dbReference type="GO" id="GO:0004775">
    <property type="term" value="F:succinate-CoA ligase (ADP-forming) activity"/>
    <property type="evidence" value="ECO:0007669"/>
    <property type="project" value="TreeGrafter"/>
</dbReference>
<accession>A0A8A0RKV3</accession>
<dbReference type="InterPro" id="IPR005811">
    <property type="entry name" value="SUCC_ACL_C"/>
</dbReference>
<dbReference type="Gene3D" id="3.40.50.720">
    <property type="entry name" value="NAD(P)-binding Rossmann-like Domain"/>
    <property type="match status" value="1"/>
</dbReference>
<dbReference type="PANTHER" id="PTHR11117:SF24">
    <property type="entry name" value="PROTEIN FDRA"/>
    <property type="match status" value="1"/>
</dbReference>
<dbReference type="GO" id="GO:0005829">
    <property type="term" value="C:cytosol"/>
    <property type="evidence" value="ECO:0007669"/>
    <property type="project" value="TreeGrafter"/>
</dbReference>
<dbReference type="RefSeq" id="WP_206709242.1">
    <property type="nucleotide sequence ID" value="NZ_CP059066.1"/>
</dbReference>
<dbReference type="EMBL" id="CP059066">
    <property type="protein sequence ID" value="QSQ09051.1"/>
    <property type="molecule type" value="Genomic_DNA"/>
</dbReference>
<feature type="domain" description="CoA-binding" evidence="2">
    <location>
        <begin position="190"/>
        <end position="283"/>
    </location>
</feature>
<name>A0A8A0RKV3_9FIRM</name>
<dbReference type="InterPro" id="IPR016102">
    <property type="entry name" value="Succinyl-CoA_synth-like"/>
</dbReference>
<dbReference type="PANTHER" id="PTHR11117">
    <property type="entry name" value="SUCCINYL-COA LIGASE SUBUNIT ALPHA"/>
    <property type="match status" value="1"/>
</dbReference>
<evidence type="ECO:0000259" key="2">
    <source>
        <dbReference type="Pfam" id="PF02629"/>
    </source>
</evidence>
<proteinExistence type="predicted"/>
<gene>
    <name evidence="3" type="primary">fdrA_1</name>
    <name evidence="3" type="ORF">H0A61_01408</name>
</gene>
<dbReference type="SUPFAM" id="SSF51735">
    <property type="entry name" value="NAD(P)-binding Rossmann-fold domains"/>
    <property type="match status" value="1"/>
</dbReference>
<dbReference type="GO" id="GO:0006099">
    <property type="term" value="P:tricarboxylic acid cycle"/>
    <property type="evidence" value="ECO:0007669"/>
    <property type="project" value="TreeGrafter"/>
</dbReference>
<dbReference type="Gene3D" id="3.40.50.261">
    <property type="entry name" value="Succinyl-CoA synthetase domains"/>
    <property type="match status" value="2"/>
</dbReference>
<evidence type="ECO:0000259" key="1">
    <source>
        <dbReference type="Pfam" id="PF00549"/>
    </source>
</evidence>
<dbReference type="KEGG" id="kme:H0A61_01408"/>
<dbReference type="Proteomes" id="UP000662904">
    <property type="component" value="Chromosome"/>
</dbReference>
<dbReference type="GO" id="GO:0009361">
    <property type="term" value="C:succinate-CoA ligase complex (ADP-forming)"/>
    <property type="evidence" value="ECO:0007669"/>
    <property type="project" value="TreeGrafter"/>
</dbReference>
<protein>
    <submittedName>
        <fullName evidence="3">Protein FdrA</fullName>
    </submittedName>
</protein>
<dbReference type="Pfam" id="PF00549">
    <property type="entry name" value="Ligase_CoA"/>
    <property type="match status" value="1"/>
</dbReference>
<keyword evidence="4" id="KW-1185">Reference proteome</keyword>
<dbReference type="AlphaFoldDB" id="A0A8A0RKV3"/>
<dbReference type="InterPro" id="IPR003781">
    <property type="entry name" value="CoA-bd"/>
</dbReference>
<dbReference type="NCBIfam" id="NF004760">
    <property type="entry name" value="PRK06091.1"/>
    <property type="match status" value="1"/>
</dbReference>
<evidence type="ECO:0000313" key="4">
    <source>
        <dbReference type="Proteomes" id="UP000662904"/>
    </source>
</evidence>
<dbReference type="GO" id="GO:0004776">
    <property type="term" value="F:succinate-CoA ligase (GDP-forming) activity"/>
    <property type="evidence" value="ECO:0007669"/>
    <property type="project" value="TreeGrafter"/>
</dbReference>
<dbReference type="InterPro" id="IPR036291">
    <property type="entry name" value="NAD(P)-bd_dom_sf"/>
</dbReference>
<dbReference type="Pfam" id="PF02629">
    <property type="entry name" value="CoA_binding"/>
    <property type="match status" value="1"/>
</dbReference>
<sequence>MVKKVVIRKNSYYDSVALMIINKEVKGIKGIKEAVVSMGTDYNKNILKNVGFTDRDIEETTPNDLIIAIEGESKDVLEDAVNKVNELLTKRQASGDGDEYRPSTFDSALKVMPDANMVLISLPGRYAAAEVEKALKADKHVMLFSDNVSLEDEIRLKNLAKERGLLLMGPDCGTAIINNKPLAFANVVNKGKIGIVGASGTGIQEVTTLISKQGEGISQAIGVGGRDLSPMVGGIMMEMGIKALQADPNTEVIVLISKPPAAEVMDKILAVASGGEKPVVVHFLGGDPGKIKKAGLIPGLTLEDTALKACAVAGGKESGDIEPEFTEEETAALLNEETQKMAPGQKYIRALYSGGTLCDEAMIILSREIGEIYSNIPLKPEWKLEDTNKSKGNTALDLGDDEFTLGRPHPMIDLNFRCERILKEVDDPETAVILLDVVIGFGANKDPAGELAPCIREAKKKVEERGGYLSVIAYVCGTDGDPQNLKEQEEKLKQVGAVIMPSNFRAAKFAAEVIKRLA</sequence>
<dbReference type="SUPFAM" id="SSF52210">
    <property type="entry name" value="Succinyl-CoA synthetase domains"/>
    <property type="match status" value="2"/>
</dbReference>
<feature type="domain" description="ATP-citrate synthase/succinyl-CoA ligase C-terminal" evidence="1">
    <location>
        <begin position="351"/>
        <end position="511"/>
    </location>
</feature>
<organism evidence="3 4">
    <name type="scientific">Koleobacter methoxysyntrophicus</name>
    <dbReference type="NCBI Taxonomy" id="2751313"/>
    <lineage>
        <taxon>Bacteria</taxon>
        <taxon>Bacillati</taxon>
        <taxon>Bacillota</taxon>
        <taxon>Clostridia</taxon>
        <taxon>Koleobacterales</taxon>
        <taxon>Koleobacteraceae</taxon>
        <taxon>Koleobacter</taxon>
    </lineage>
</organism>
<reference evidence="3" key="1">
    <citation type="submission" date="2020-07" db="EMBL/GenBank/DDBJ databases">
        <title>Koleobacter methoxysyntrophicus gen. nov., sp. nov., a novel anaerobic bacterium isolated from deep subsurface oil field and proposal of Koleobacterales ord. nov. in the phylum Firmicutes.</title>
        <authorList>
            <person name="Sakamoto S."/>
            <person name="Tamaki H."/>
        </authorList>
    </citation>
    <scope>NUCLEOTIDE SEQUENCE</scope>
    <source>
        <strain evidence="3">NRmbB1</strain>
    </source>
</reference>
<evidence type="ECO:0000313" key="3">
    <source>
        <dbReference type="EMBL" id="QSQ09051.1"/>
    </source>
</evidence>